<evidence type="ECO:0000313" key="2">
    <source>
        <dbReference type="EMBL" id="CCF85942.1"/>
    </source>
</evidence>
<name>I4EMM9_9BACT</name>
<sequence length="85" mass="9399">MAAQRVMEKNARTNASELPENWVGMCWRAWCILPTLPARDGVGDSKGSREQPRKSQPEQPRFGLTAVYGAAILLGALDRESTQAR</sequence>
<proteinExistence type="predicted"/>
<evidence type="ECO:0000256" key="1">
    <source>
        <dbReference type="SAM" id="MobiDB-lite"/>
    </source>
</evidence>
<dbReference type="Proteomes" id="UP000004221">
    <property type="component" value="Unassembled WGS sequence"/>
</dbReference>
<feature type="region of interest" description="Disordered" evidence="1">
    <location>
        <begin position="41"/>
        <end position="61"/>
    </location>
</feature>
<feature type="compositionally biased region" description="Basic and acidic residues" evidence="1">
    <location>
        <begin position="41"/>
        <end position="56"/>
    </location>
</feature>
<reference evidence="2 3" key="1">
    <citation type="journal article" date="2012" name="ISME J.">
        <title>Nitrification expanded: discovery, physiology and genomics of a nitrite-oxidizing bacterium from the phylum Chloroflexi.</title>
        <authorList>
            <person name="Sorokin D.Y."/>
            <person name="Lucker S."/>
            <person name="Vejmelkova D."/>
            <person name="Kostrikina N.A."/>
            <person name="Kleerebezem R."/>
            <person name="Rijpstra W.I."/>
            <person name="Damste J.S."/>
            <person name="Le Paslier D."/>
            <person name="Muyzer G."/>
            <person name="Wagner M."/>
            <person name="van Loosdrecht M.C."/>
            <person name="Daims H."/>
        </authorList>
    </citation>
    <scope>NUCLEOTIDE SEQUENCE [LARGE SCALE GENOMIC DNA]</scope>
    <source>
        <strain evidence="3">none</strain>
    </source>
</reference>
<dbReference type="EMBL" id="CAGS01000580">
    <property type="protein sequence ID" value="CCF85942.1"/>
    <property type="molecule type" value="Genomic_DNA"/>
</dbReference>
<protein>
    <submittedName>
        <fullName evidence="2">Uncharacterized protein</fullName>
    </submittedName>
</protein>
<gene>
    <name evidence="2" type="ORF">NITHO_6200003</name>
</gene>
<accession>I4EMM9</accession>
<comment type="caution">
    <text evidence="2">The sequence shown here is derived from an EMBL/GenBank/DDBJ whole genome shotgun (WGS) entry which is preliminary data.</text>
</comment>
<keyword evidence="3" id="KW-1185">Reference proteome</keyword>
<dbReference type="AlphaFoldDB" id="I4EMM9"/>
<evidence type="ECO:0000313" key="3">
    <source>
        <dbReference type="Proteomes" id="UP000004221"/>
    </source>
</evidence>
<organism evidence="2 3">
    <name type="scientific">Nitrolancea hollandica Lb</name>
    <dbReference type="NCBI Taxonomy" id="1129897"/>
    <lineage>
        <taxon>Bacteria</taxon>
        <taxon>Pseudomonadati</taxon>
        <taxon>Thermomicrobiota</taxon>
        <taxon>Thermomicrobia</taxon>
        <taxon>Sphaerobacterales</taxon>
        <taxon>Sphaerobacterineae</taxon>
        <taxon>Sphaerobacteraceae</taxon>
        <taxon>Nitrolancea</taxon>
    </lineage>
</organism>